<gene>
    <name evidence="2" type="ORF">ACFQT0_01455</name>
</gene>
<evidence type="ECO:0000313" key="2">
    <source>
        <dbReference type="EMBL" id="MFC7666242.1"/>
    </source>
</evidence>
<sequence length="132" mass="13695">MRLLATLGLALLSLTVASCGTTTCIDEPQPQPPCLSGVVVGDACLDGVLIDVDAAFPIGKPTGRHDNVIAAVNFADLASLNQVGQRVYFTSRNDPARQSAARFCTANTFPLPVPRLVLSNISATACGKTGPQ</sequence>
<dbReference type="EMBL" id="JBHTEK010000001">
    <property type="protein sequence ID" value="MFC7666242.1"/>
    <property type="molecule type" value="Genomic_DNA"/>
</dbReference>
<proteinExistence type="predicted"/>
<comment type="caution">
    <text evidence="2">The sequence shown here is derived from an EMBL/GenBank/DDBJ whole genome shotgun (WGS) entry which is preliminary data.</text>
</comment>
<accession>A0ABW2TYP2</accession>
<name>A0ABW2TYP2_9BACT</name>
<feature type="signal peptide" evidence="1">
    <location>
        <begin position="1"/>
        <end position="18"/>
    </location>
</feature>
<feature type="chain" id="PRO_5046872477" description="Lipoprotein" evidence="1">
    <location>
        <begin position="19"/>
        <end position="132"/>
    </location>
</feature>
<dbReference type="PROSITE" id="PS51257">
    <property type="entry name" value="PROKAR_LIPOPROTEIN"/>
    <property type="match status" value="1"/>
</dbReference>
<reference evidence="3" key="1">
    <citation type="journal article" date="2019" name="Int. J. Syst. Evol. Microbiol.">
        <title>The Global Catalogue of Microorganisms (GCM) 10K type strain sequencing project: providing services to taxonomists for standard genome sequencing and annotation.</title>
        <authorList>
            <consortium name="The Broad Institute Genomics Platform"/>
            <consortium name="The Broad Institute Genome Sequencing Center for Infectious Disease"/>
            <person name="Wu L."/>
            <person name="Ma J."/>
        </authorList>
    </citation>
    <scope>NUCLEOTIDE SEQUENCE [LARGE SCALE GENOMIC DNA]</scope>
    <source>
        <strain evidence="3">JCM 19635</strain>
    </source>
</reference>
<dbReference type="Proteomes" id="UP001596513">
    <property type="component" value="Unassembled WGS sequence"/>
</dbReference>
<protein>
    <recommendedName>
        <fullName evidence="4">Lipoprotein</fullName>
    </recommendedName>
</protein>
<evidence type="ECO:0008006" key="4">
    <source>
        <dbReference type="Google" id="ProtNLM"/>
    </source>
</evidence>
<keyword evidence="3" id="KW-1185">Reference proteome</keyword>
<organism evidence="2 3">
    <name type="scientific">Hymenobacter humi</name>
    <dbReference type="NCBI Taxonomy" id="1411620"/>
    <lineage>
        <taxon>Bacteria</taxon>
        <taxon>Pseudomonadati</taxon>
        <taxon>Bacteroidota</taxon>
        <taxon>Cytophagia</taxon>
        <taxon>Cytophagales</taxon>
        <taxon>Hymenobacteraceae</taxon>
        <taxon>Hymenobacter</taxon>
    </lineage>
</organism>
<dbReference type="RefSeq" id="WP_380199782.1">
    <property type="nucleotide sequence ID" value="NZ_JBHTEK010000001.1"/>
</dbReference>
<evidence type="ECO:0000256" key="1">
    <source>
        <dbReference type="SAM" id="SignalP"/>
    </source>
</evidence>
<evidence type="ECO:0000313" key="3">
    <source>
        <dbReference type="Proteomes" id="UP001596513"/>
    </source>
</evidence>
<keyword evidence="1" id="KW-0732">Signal</keyword>